<dbReference type="InterPro" id="IPR016039">
    <property type="entry name" value="Thiolase-like"/>
</dbReference>
<dbReference type="Pfam" id="PF00109">
    <property type="entry name" value="ketoacyl-synt"/>
    <property type="match status" value="1"/>
</dbReference>
<dbReference type="GO" id="GO:0006633">
    <property type="term" value="P:fatty acid biosynthetic process"/>
    <property type="evidence" value="ECO:0007669"/>
    <property type="project" value="TreeGrafter"/>
</dbReference>
<evidence type="ECO:0000256" key="3">
    <source>
        <dbReference type="RuleBase" id="RU003694"/>
    </source>
</evidence>
<evidence type="ECO:0000256" key="2">
    <source>
        <dbReference type="ARBA" id="ARBA00022679"/>
    </source>
</evidence>
<keyword evidence="6" id="KW-1185">Reference proteome</keyword>
<dbReference type="InterPro" id="IPR000794">
    <property type="entry name" value="Beta-ketoacyl_synthase"/>
</dbReference>
<keyword evidence="5" id="KW-0012">Acyltransferase</keyword>
<accession>A0A0B6WSF4</accession>
<dbReference type="CDD" id="cd00834">
    <property type="entry name" value="KAS_I_II"/>
    <property type="match status" value="1"/>
</dbReference>
<name>A0A0B6WSF4_9BACT</name>
<dbReference type="AlphaFoldDB" id="A0A0B6WSF4"/>
<dbReference type="InterPro" id="IPR014031">
    <property type="entry name" value="Ketoacyl_synth_C"/>
</dbReference>
<dbReference type="Pfam" id="PF02801">
    <property type="entry name" value="Ketoacyl-synt_C"/>
    <property type="match status" value="1"/>
</dbReference>
<dbReference type="PANTHER" id="PTHR11712:SF336">
    <property type="entry name" value="3-OXOACYL-[ACYL-CARRIER-PROTEIN] SYNTHASE, MITOCHONDRIAL"/>
    <property type="match status" value="1"/>
</dbReference>
<dbReference type="EC" id="2.3.1.179" evidence="5"/>
<reference evidence="5 6" key="2">
    <citation type="submission" date="2015-01" db="EMBL/GenBank/DDBJ databases">
        <title>Complete genome sequence of Pyrinomonas methylaliphatogenes type strain K22T.</title>
        <authorList>
            <person name="Lee K.C.Y."/>
            <person name="Power J.F."/>
            <person name="Dunfield P.F."/>
            <person name="Morgan X.C."/>
            <person name="Huttenhower C."/>
            <person name="Stott M.B."/>
        </authorList>
    </citation>
    <scope>NUCLEOTIDE SEQUENCE [LARGE SCALE GENOMIC DNA]</scope>
    <source>
        <strain evidence="5 6">K22</strain>
    </source>
</reference>
<dbReference type="Proteomes" id="UP000031518">
    <property type="component" value="Unassembled WGS sequence"/>
</dbReference>
<dbReference type="SMART" id="SM00825">
    <property type="entry name" value="PKS_KS"/>
    <property type="match status" value="1"/>
</dbReference>
<proteinExistence type="inferred from homology"/>
<sequence length="434" mass="45806">MRATDRQIVITGYGAISALGNDVDSLWRSLLEARSGVAPISAFPTGDFRPNYAAEAREFSPEALDLAPRKLKLMGRHAQFALAAAREAGRTARLIGGEPFYPPSRLGVVLGTGMLNADVADLGRAFAATAQERRGEKMRFDLAAFSRYGVPQLFPLWLLRHIPNMTSAHASIALNLQGPANTIMNGCVASLAAIGEARRLIARGEASAVFAGGTDARISPLALLRYRDLGWLATRDDVPPIAVSAPFDAHAAGFVCGEGAGALLLEDEEAARQRNAPIRAAIIGYGAANEAGDPLHPSPEGRALARAITICLRRSGLAPDEIDAIFAPAISVPDFDRATACALSTVFARCRPFVTATRSLLGHAHAASGAFDLIAAVKALEAGQLPPTINLERPIADFAFVTEGARAARLDHVLIAGYGFGGHAAALILRRVDR</sequence>
<dbReference type="RefSeq" id="WP_041973156.1">
    <property type="nucleotide sequence ID" value="NZ_CBXV010000001.1"/>
</dbReference>
<dbReference type="GO" id="GO:0004315">
    <property type="term" value="F:3-oxoacyl-[acyl-carrier-protein] synthase activity"/>
    <property type="evidence" value="ECO:0007669"/>
    <property type="project" value="UniProtKB-EC"/>
</dbReference>
<dbReference type="Gene3D" id="3.40.47.10">
    <property type="match status" value="1"/>
</dbReference>
<evidence type="ECO:0000313" key="6">
    <source>
        <dbReference type="Proteomes" id="UP000031518"/>
    </source>
</evidence>
<dbReference type="OrthoDB" id="292158at2"/>
<dbReference type="GO" id="GO:0005829">
    <property type="term" value="C:cytosol"/>
    <property type="evidence" value="ECO:0007669"/>
    <property type="project" value="TreeGrafter"/>
</dbReference>
<dbReference type="STRING" id="454194.PYK22_00130"/>
<organism evidence="5 6">
    <name type="scientific">Pyrinomonas methylaliphatogenes</name>
    <dbReference type="NCBI Taxonomy" id="454194"/>
    <lineage>
        <taxon>Bacteria</taxon>
        <taxon>Pseudomonadati</taxon>
        <taxon>Acidobacteriota</taxon>
        <taxon>Blastocatellia</taxon>
        <taxon>Blastocatellales</taxon>
        <taxon>Pyrinomonadaceae</taxon>
        <taxon>Pyrinomonas</taxon>
    </lineage>
</organism>
<dbReference type="SUPFAM" id="SSF53901">
    <property type="entry name" value="Thiolase-like"/>
    <property type="match status" value="2"/>
</dbReference>
<reference evidence="5 6" key="1">
    <citation type="submission" date="2013-12" db="EMBL/GenBank/DDBJ databases">
        <authorList>
            <person name="Stott M."/>
        </authorList>
    </citation>
    <scope>NUCLEOTIDE SEQUENCE [LARGE SCALE GENOMIC DNA]</scope>
    <source>
        <strain evidence="5 6">K22</strain>
    </source>
</reference>
<protein>
    <submittedName>
        <fullName evidence="5">3-oxoacyl-(Acyl-carrier-protein) synthase</fullName>
        <ecNumber evidence="5">2.3.1.179</ecNumber>
    </submittedName>
</protein>
<dbReference type="InterPro" id="IPR020841">
    <property type="entry name" value="PKS_Beta-ketoAc_synthase_dom"/>
</dbReference>
<dbReference type="EMBL" id="CBXV010000001">
    <property type="protein sequence ID" value="CDM64138.1"/>
    <property type="molecule type" value="Genomic_DNA"/>
</dbReference>
<evidence type="ECO:0000313" key="5">
    <source>
        <dbReference type="EMBL" id="CDM64138.1"/>
    </source>
</evidence>
<keyword evidence="2 3" id="KW-0808">Transferase</keyword>
<feature type="domain" description="Ketosynthase family 3 (KS3)" evidence="4">
    <location>
        <begin position="5"/>
        <end position="431"/>
    </location>
</feature>
<gene>
    <name evidence="5" type="ORF">PYK22_00130</name>
</gene>
<dbReference type="PANTHER" id="PTHR11712">
    <property type="entry name" value="POLYKETIDE SYNTHASE-RELATED"/>
    <property type="match status" value="1"/>
</dbReference>
<dbReference type="InterPro" id="IPR014030">
    <property type="entry name" value="Ketoacyl_synth_N"/>
</dbReference>
<dbReference type="PROSITE" id="PS52004">
    <property type="entry name" value="KS3_2"/>
    <property type="match status" value="1"/>
</dbReference>
<evidence type="ECO:0000259" key="4">
    <source>
        <dbReference type="PROSITE" id="PS52004"/>
    </source>
</evidence>
<evidence type="ECO:0000256" key="1">
    <source>
        <dbReference type="ARBA" id="ARBA00008467"/>
    </source>
</evidence>
<comment type="similarity">
    <text evidence="1 3">Belongs to the thiolase-like superfamily. Beta-ketoacyl-ACP synthases family.</text>
</comment>